<reference evidence="1 2" key="1">
    <citation type="journal article" date="2016" name="Nat. Commun.">
        <title>Thousands of microbial genomes shed light on interconnected biogeochemical processes in an aquifer system.</title>
        <authorList>
            <person name="Anantharaman K."/>
            <person name="Brown C.T."/>
            <person name="Hug L.A."/>
            <person name="Sharon I."/>
            <person name="Castelle C.J."/>
            <person name="Probst A.J."/>
            <person name="Thomas B.C."/>
            <person name="Singh A."/>
            <person name="Wilkins M.J."/>
            <person name="Karaoz U."/>
            <person name="Brodie E.L."/>
            <person name="Williams K.H."/>
            <person name="Hubbard S.S."/>
            <person name="Banfield J.F."/>
        </authorList>
    </citation>
    <scope>NUCLEOTIDE SEQUENCE [LARGE SCALE GENOMIC DNA]</scope>
</reference>
<comment type="caution">
    <text evidence="1">The sequence shown here is derived from an EMBL/GenBank/DDBJ whole genome shotgun (WGS) entry which is preliminary data.</text>
</comment>
<name>A0A1F4U448_UNCSA</name>
<gene>
    <name evidence="1" type="ORF">A2438_06900</name>
</gene>
<evidence type="ECO:0000313" key="2">
    <source>
        <dbReference type="Proteomes" id="UP000179242"/>
    </source>
</evidence>
<proteinExistence type="predicted"/>
<evidence type="ECO:0000313" key="1">
    <source>
        <dbReference type="EMBL" id="OGC39692.1"/>
    </source>
</evidence>
<sequence length="123" mass="14771">MRIGERFPIPQICRRTGLSADYNNEISLRLTWLRSGYREDLDLFKEFKMKTYSERYPDSTYERHFAPKELIRIRQLDKIANIVNILSRDVVVNRVELKKYLRKAFQILNGITTEHYQTLHCGF</sequence>
<organism evidence="1 2">
    <name type="scientific">candidate division WOR-1 bacterium RIFOXYC2_FULL_46_14</name>
    <dbReference type="NCBI Taxonomy" id="1802587"/>
    <lineage>
        <taxon>Bacteria</taxon>
        <taxon>Bacillati</taxon>
        <taxon>Saganbacteria</taxon>
    </lineage>
</organism>
<dbReference type="AlphaFoldDB" id="A0A1F4U448"/>
<accession>A0A1F4U448</accession>
<dbReference type="Proteomes" id="UP000179242">
    <property type="component" value="Unassembled WGS sequence"/>
</dbReference>
<dbReference type="EMBL" id="MEUJ01000006">
    <property type="protein sequence ID" value="OGC39692.1"/>
    <property type="molecule type" value="Genomic_DNA"/>
</dbReference>
<protein>
    <submittedName>
        <fullName evidence="1">Uncharacterized protein</fullName>
    </submittedName>
</protein>